<protein>
    <submittedName>
        <fullName evidence="1">CRISPR-associated protein, Cse4 family</fullName>
    </submittedName>
</protein>
<evidence type="ECO:0000313" key="2">
    <source>
        <dbReference type="Proteomes" id="UP000001784"/>
    </source>
</evidence>
<dbReference type="NCBIfam" id="TIGR01869">
    <property type="entry name" value="casC_Cse4"/>
    <property type="match status" value="1"/>
</dbReference>
<sequence length="384" mass="42562">MFVDIHIIQNFAPSNLNRDDTNSPKDCEFGGYRRARISSQCIKRVVRSHRSFSQAVVHAGGDTGVRTKRIKSRLMDLFAKKYGKPEIVETEKVAETVIELLGLKLKDEEKTEYLLYLGENEAAQLARLAVDSWDALLAIEPEQDKKKKKGTGQESLKEFQEELKGIVGKRRKEARSYAADIALFGRMIADNKNMNVDAACQVAHAVSTNKVEMEMDYFTAVDDLLPGEETGSDMIGVVEFNSSCFYRYSNVNVSKLAENLGFNNDLTTAALLGYVEASVKSVPTGKQNSMAAQNPAGYARVIVRRDGFPWSLANAFQKPVRPSLDKSLEEASIDALERYFERLKAVYGTEGIVCDASFNLHRDDGGSLRKMLDALKACVAGEGS</sequence>
<dbReference type="STRING" id="335543.Sfum_2827"/>
<dbReference type="Pfam" id="PF09344">
    <property type="entry name" value="Cas_CT1975"/>
    <property type="match status" value="1"/>
</dbReference>
<proteinExistence type="predicted"/>
<evidence type="ECO:0000313" key="1">
    <source>
        <dbReference type="EMBL" id="ABK18505.1"/>
    </source>
</evidence>
<dbReference type="RefSeq" id="WP_011699672.1">
    <property type="nucleotide sequence ID" value="NC_008554.1"/>
</dbReference>
<dbReference type="KEGG" id="sfu:Sfum_2827"/>
<dbReference type="InterPro" id="IPR010148">
    <property type="entry name" value="CRISPR-assoc_prot_CT1975"/>
</dbReference>
<dbReference type="AlphaFoldDB" id="A0LM53"/>
<reference evidence="1 2" key="1">
    <citation type="submission" date="2006-10" db="EMBL/GenBank/DDBJ databases">
        <title>Complete sequence of Syntrophobacter fumaroxidans MPOB.</title>
        <authorList>
            <consortium name="US DOE Joint Genome Institute"/>
            <person name="Copeland A."/>
            <person name="Lucas S."/>
            <person name="Lapidus A."/>
            <person name="Barry K."/>
            <person name="Detter J.C."/>
            <person name="Glavina del Rio T."/>
            <person name="Hammon N."/>
            <person name="Israni S."/>
            <person name="Pitluck S."/>
            <person name="Goltsman E.G."/>
            <person name="Martinez M."/>
            <person name="Schmutz J."/>
            <person name="Larimer F."/>
            <person name="Land M."/>
            <person name="Hauser L."/>
            <person name="Kyrpides N."/>
            <person name="Kim E."/>
            <person name="Boone D.R."/>
            <person name="Brockman F."/>
            <person name="Culley D."/>
            <person name="Ferry J."/>
            <person name="Gunsalus R."/>
            <person name="McInerney M.J."/>
            <person name="Morrison M."/>
            <person name="Plugge C."/>
            <person name="Rohlin L."/>
            <person name="Scholten J."/>
            <person name="Sieber J."/>
            <person name="Stams A.J.M."/>
            <person name="Worm P."/>
            <person name="Henstra A.M."/>
            <person name="Richardson P."/>
        </authorList>
    </citation>
    <scope>NUCLEOTIDE SEQUENCE [LARGE SCALE GENOMIC DNA]</scope>
    <source>
        <strain evidence="2">DSM 10017 / MPOB</strain>
    </source>
</reference>
<dbReference type="FunCoup" id="A0LM53">
    <property type="interactions" value="38"/>
</dbReference>
<dbReference type="InParanoid" id="A0LM53"/>
<accession>A0LM53</accession>
<dbReference type="OrthoDB" id="5291250at2"/>
<dbReference type="eggNOG" id="COG1857">
    <property type="taxonomic scope" value="Bacteria"/>
</dbReference>
<keyword evidence="2" id="KW-1185">Reference proteome</keyword>
<gene>
    <name evidence="1" type="ordered locus">Sfum_2827</name>
</gene>
<dbReference type="HOGENOM" id="CLU_044824_1_0_7"/>
<dbReference type="EMBL" id="CP000478">
    <property type="protein sequence ID" value="ABK18505.1"/>
    <property type="molecule type" value="Genomic_DNA"/>
</dbReference>
<organism evidence="1 2">
    <name type="scientific">Syntrophobacter fumaroxidans (strain DSM 10017 / MPOB)</name>
    <dbReference type="NCBI Taxonomy" id="335543"/>
    <lineage>
        <taxon>Bacteria</taxon>
        <taxon>Pseudomonadati</taxon>
        <taxon>Thermodesulfobacteriota</taxon>
        <taxon>Syntrophobacteria</taxon>
        <taxon>Syntrophobacterales</taxon>
        <taxon>Syntrophobacteraceae</taxon>
        <taxon>Syntrophobacter</taxon>
    </lineage>
</organism>
<dbReference type="Proteomes" id="UP000001784">
    <property type="component" value="Chromosome"/>
</dbReference>
<name>A0LM53_SYNFM</name>